<reference evidence="2 3" key="1">
    <citation type="journal article" date="2004" name="Science">
        <title>Illuminating the evolutionary history of chlamydiae.</title>
        <authorList>
            <person name="Horn M."/>
            <person name="Collingro A."/>
            <person name="Schmitz-Esser S."/>
            <person name="Beier C.L."/>
            <person name="Purkhold U."/>
            <person name="Fartmann B."/>
            <person name="Brandt P."/>
            <person name="Nyakatura G.J."/>
            <person name="Droege M."/>
            <person name="Frishman D."/>
            <person name="Rattei T."/>
            <person name="Mewes H."/>
            <person name="Wagner M."/>
        </authorList>
    </citation>
    <scope>NUCLEOTIDE SEQUENCE [LARGE SCALE GENOMIC DNA]</scope>
    <source>
        <strain evidence="2 3">UWE25</strain>
    </source>
</reference>
<dbReference type="AlphaFoldDB" id="Q6MAN1"/>
<keyword evidence="1" id="KW-0812">Transmembrane</keyword>
<dbReference type="HOGENOM" id="CLU_157223_0_0_0"/>
<keyword evidence="1" id="KW-1133">Transmembrane helix</keyword>
<name>Q6MAN1_PARUW</name>
<dbReference type="KEGG" id="pcu:PC_RS07870"/>
<sequence>MKFPYLSKRRADNISNGIFLILLGILFYTKMWWPSILFVLGITFGLRQYLMGRRLDFFVTVALVAVLGFITLIGMAFSFFLPILLMGTGFYLVWREYSFHNGVVHLKREDLND</sequence>
<organism evidence="2 3">
    <name type="scientific">Protochlamydia amoebophila (strain UWE25)</name>
    <dbReference type="NCBI Taxonomy" id="264201"/>
    <lineage>
        <taxon>Bacteria</taxon>
        <taxon>Pseudomonadati</taxon>
        <taxon>Chlamydiota</taxon>
        <taxon>Chlamydiia</taxon>
        <taxon>Parachlamydiales</taxon>
        <taxon>Parachlamydiaceae</taxon>
        <taxon>Candidatus Protochlamydia</taxon>
    </lineage>
</organism>
<dbReference type="EMBL" id="BX908798">
    <property type="protein sequence ID" value="CAF24368.1"/>
    <property type="molecule type" value="Genomic_DNA"/>
</dbReference>
<evidence type="ECO:0000313" key="3">
    <source>
        <dbReference type="Proteomes" id="UP000000529"/>
    </source>
</evidence>
<gene>
    <name evidence="2" type="ORF">PC_RS07870</name>
</gene>
<protein>
    <submittedName>
        <fullName evidence="2">Uncharacterized protein</fullName>
    </submittedName>
</protein>
<dbReference type="Proteomes" id="UP000000529">
    <property type="component" value="Chromosome"/>
</dbReference>
<feature type="transmembrane region" description="Helical" evidence="1">
    <location>
        <begin position="20"/>
        <end position="46"/>
    </location>
</feature>
<evidence type="ECO:0000313" key="2">
    <source>
        <dbReference type="EMBL" id="CAF24368.1"/>
    </source>
</evidence>
<dbReference type="RefSeq" id="WP_011176190.1">
    <property type="nucleotide sequence ID" value="NC_005861.2"/>
</dbReference>
<evidence type="ECO:0000256" key="1">
    <source>
        <dbReference type="SAM" id="Phobius"/>
    </source>
</evidence>
<dbReference type="eggNOG" id="ENOG50334ES">
    <property type="taxonomic scope" value="Bacteria"/>
</dbReference>
<feature type="transmembrane region" description="Helical" evidence="1">
    <location>
        <begin position="58"/>
        <end position="85"/>
    </location>
</feature>
<dbReference type="OrthoDB" id="21658at2"/>
<keyword evidence="3" id="KW-1185">Reference proteome</keyword>
<keyword evidence="1" id="KW-0472">Membrane</keyword>
<accession>Q6MAN1</accession>
<proteinExistence type="predicted"/>